<evidence type="ECO:0000256" key="1">
    <source>
        <dbReference type="SAM" id="MobiDB-lite"/>
    </source>
</evidence>
<proteinExistence type="predicted"/>
<gene>
    <name evidence="2" type="ORF">CYJ73_21185</name>
</gene>
<protein>
    <submittedName>
        <fullName evidence="2">Uncharacterized protein</fullName>
    </submittedName>
</protein>
<organism evidence="2 3">
    <name type="scientific">Gordonia terrae</name>
    <dbReference type="NCBI Taxonomy" id="2055"/>
    <lineage>
        <taxon>Bacteria</taxon>
        <taxon>Bacillati</taxon>
        <taxon>Actinomycetota</taxon>
        <taxon>Actinomycetes</taxon>
        <taxon>Mycobacteriales</taxon>
        <taxon>Gordoniaceae</taxon>
        <taxon>Gordonia</taxon>
    </lineage>
</organism>
<sequence length="150" mass="16124">MARCRGLDPDTDALASPRNVVPKSWRRPDFRRTHHLGQICDALIAAGIDPSVWTAGAVVARLNDHGRIANMSWPDTIHNPAGYLRCRLEPIDWTTPNPAPAPAQTTTTAPDGHRTPAAHRPAADNAVRARAYEIAAAACGWNKPVGGANE</sequence>
<name>A0A2I1R398_9ACTN</name>
<dbReference type="AlphaFoldDB" id="A0A2I1R398"/>
<dbReference type="EMBL" id="PKJC01000023">
    <property type="protein sequence ID" value="PKZ63579.1"/>
    <property type="molecule type" value="Genomic_DNA"/>
</dbReference>
<feature type="region of interest" description="Disordered" evidence="1">
    <location>
        <begin position="98"/>
        <end position="123"/>
    </location>
</feature>
<evidence type="ECO:0000313" key="2">
    <source>
        <dbReference type="EMBL" id="PKZ63579.1"/>
    </source>
</evidence>
<reference evidence="2 3" key="1">
    <citation type="submission" date="2017-12" db="EMBL/GenBank/DDBJ databases">
        <title>Phylogenetic diversity of female urinary microbiome.</title>
        <authorList>
            <person name="Thomas-White K."/>
            <person name="Wolfe A.J."/>
        </authorList>
    </citation>
    <scope>NUCLEOTIDE SEQUENCE [LARGE SCALE GENOMIC DNA]</scope>
    <source>
        <strain evidence="2 3">UMB0777</strain>
    </source>
</reference>
<dbReference type="Proteomes" id="UP000234662">
    <property type="component" value="Unassembled WGS sequence"/>
</dbReference>
<evidence type="ECO:0000313" key="3">
    <source>
        <dbReference type="Proteomes" id="UP000234662"/>
    </source>
</evidence>
<accession>A0A2I1R398</accession>
<comment type="caution">
    <text evidence="2">The sequence shown here is derived from an EMBL/GenBank/DDBJ whole genome shotgun (WGS) entry which is preliminary data.</text>
</comment>